<dbReference type="InterPro" id="IPR029058">
    <property type="entry name" value="AB_hydrolase_fold"/>
</dbReference>
<dbReference type="PANTHER" id="PTHR45527">
    <property type="entry name" value="NONRIBOSOMAL PEPTIDE SYNTHETASE"/>
    <property type="match status" value="1"/>
</dbReference>
<dbReference type="CDD" id="cd17646">
    <property type="entry name" value="A_NRPS_AB3403-like"/>
    <property type="match status" value="1"/>
</dbReference>
<dbReference type="FunFam" id="3.40.50.980:FF:000001">
    <property type="entry name" value="Non-ribosomal peptide synthetase"/>
    <property type="match status" value="1"/>
</dbReference>
<dbReference type="InterPro" id="IPR025110">
    <property type="entry name" value="AMP-bd_C"/>
</dbReference>
<evidence type="ECO:0000259" key="4">
    <source>
        <dbReference type="PROSITE" id="PS50075"/>
    </source>
</evidence>
<dbReference type="Gene3D" id="1.10.1200.10">
    <property type="entry name" value="ACP-like"/>
    <property type="match status" value="1"/>
</dbReference>
<evidence type="ECO:0000256" key="3">
    <source>
        <dbReference type="ARBA" id="ARBA00022553"/>
    </source>
</evidence>
<dbReference type="Gene3D" id="3.40.50.1820">
    <property type="entry name" value="alpha/beta hydrolase"/>
    <property type="match status" value="1"/>
</dbReference>
<evidence type="ECO:0000256" key="2">
    <source>
        <dbReference type="ARBA" id="ARBA00022450"/>
    </source>
</evidence>
<dbReference type="InterPro" id="IPR023213">
    <property type="entry name" value="CAT-like_dom_sf"/>
</dbReference>
<dbReference type="SMART" id="SM00824">
    <property type="entry name" value="PKS_TE"/>
    <property type="match status" value="1"/>
</dbReference>
<sequence length="2387" mass="270953">MNQALHNEFIQDPTQPVRLNLLSTQQGIFLADHLSAIEDLYTIAHCLELPKTLDLVIFKQAIQLGLSEADTVTAQYSANPSEPFFQLNDHVQIPIEEFDFCHLSHQQAQKRLWDWMPTDRQYAKSLKSSDTSLYRQVLFICHDKVYWYQRYHHIMLDGFSIINLTKRIVEIYQQLQQDELKASPFITVKDVIAERQAYESSPQFQNDQIFWKNYCQNLASPVTLSTHHLAAKTTARFIKHQLHFSQGILAQIQNLASAAKLALPDMMMALSLHYLYKMTDKSELVMGVPFMRRLGSKAIRALLPTVNVLPVQFLVNPQHSWISLAQHVQAQLAQIRPHQKYDAEQILRDLNSIDAHERIYGPILNYKAFDQDLVIDDQVVKTHHISTGPIDDFEFSFIVQNQELIIELRADALRYSQDELLMHGQRLTLLLEQCLAQPELPCAPYRITTTAEQHLLAQAGTGPRVTHPNTYNNVLDIFYEQANKFPDRIAILSGERESLQQLTFTELKEKINQLTRFLRANGAKKNTVIAGAIPRSAESVVMMLSVLNSGASFLPLDLDYPIDRMQMMCEDANPLFVLTTKMLAHQLPQGLQQIHLDDVKVRKQIYAHETHDIPTALRRFDFQDVAYVIFTSGSTGRPKGVMNTHGSLLNLILAHQHTIYFPVLKAVQQRFPDRPLRAAHTHSFSFDSSWLQVFWLLWGQELHIFDENMRRDAYGLVQEIQQRQIDALDLPPSFCAQMISNGLFDEDQHHPSLILIGGEAAPLALWQQLNAQPKLFAHNLYGPTEYTVDTFRAELKLTERPVIANPIGNTQAYVLDQNLRPCPIGVIGELYIAGFGIANGYLGRADLSSTRFIANPFEHGQRMYRTGDLVRWNMAGKLEFMGRCDDQIKIRGYRVEIGEVENALSVLPNIESVVVIAEPINNSHRLLGYCVVKDIQLDEAKSEKLSQHYLSLLRHHLPDYMVPSALTVMQEFPRNVSGKVDKKALPRPQIRTQSRAAQTPEQQLLCKIAASVLKLEQIGIDDDFFMTGGDSISAIMLCTQLRQQGYGLKPSDVFQLKTIATMATQLEVLDPKDIDYTMQAVFDDKVIQKVQTHYGQNAIALPLLPLHKGMLFHAQLEQQQASYNAFTRLSLKGDLDLIQLQQALTNVLRKHPQLAGCFDSTLHDEAIFVYTPFPTQIWPVDVYSSTPATLEKCIEEILKQPMQLHQPYGLIRAVLIQHSPQQAELILMVHHLLTDGWSTPLFMQDFIQAYQKPEQNLSIAKYSYADVILQLVQQDHSRSRQIWQQDLADAQAMVLFEHANKQSVQETQYRLDAKLSASLQHKLRQTGITLNVFMQMIWAMCLQTYAHRTDILFGTPVAGRSAPINGIEQQIGLFLNTIPVRVQLDMQQNLWQQLQNLQQQHIQHLEHDGLGLNEIQQQHGQGSLFDSLLVVENYPDHQYLQQQLGSAKIEKLTNRGYSHYPLALLVIPDQEIELLLEQRGVIDQPEQFLQRIEQFVRMALDQPETALHHYPLQLPVEQHLIEQINQTEHEVPQSTLQQLLRTQALRNLDAIALVDEEHQLSFAQVRLQVCTLAKRLQQSGVQAGDIVAIALPRSVKLSLAILAVIEAGAAYLPIDIQHPTERIKYMLQDAKPRLTITAADLLTTIDTPKLNFESLFDVADTALTNYKITLVSPQHPAYIIYTSGTTGQPKGVMVSHQAIVNRILWMQQQYPLDASDSILQKTPCSFDVSVWEFFWSYLVGARLVMAPVDAHRDPIALLDIIRHNNITTLHFVPSMLSVFDEAVTAFLTDEQRNALPLKQVFCSGEALPTTLALAFNQHFNAELHNLYGPTEAAVDVSYMDALQPQLSPENSIAIGYPVWNTQLYILDQYLRPLPVGAEGELYLAGDQLAIGYLQRADLTSTRFVANPFQTGRRMYRTGDIARWNSDGSIQYVGRADDQLKIRGQRIELGEIEQQLRRASQIDDVVVQPISTSEDQNAADLQLVAYLKTTQSLDANSLKKRLAKYLPTYMIPSHFITLETLPLSHNGKLDRKALPRPQINNASHQRFASSEAELKLEQIFQNILGLQRRIQVEEDFFALGGHSILAMKLAIEIKKAFDRSLAVNQIMTGASIEKLAEQVQLQHLINQANDKAGFDTTFMIRQAKTKPVFCIYPGSGLAWQYSVLNRYLHPDISLIGLQSPRPNGALVYSQTMDELIDHQLKQVLEIQSEGPFTFLGYSLGGTIAYGLADRLQRLGHEVAFVGLLDTYPAEIHEWDMQNAAVVTEEAEQEQIQFFNQVLDGADEVLNDEKDSLQEYIFANYRDAVRLLSQHTTTAYAGKIHVFVADQSLPAYIQPQQNWQPLVDDLEIIRLTEASHENLLAPEQLTTLGPLLNDYLSQVYQLKDSKHEA</sequence>
<proteinExistence type="predicted"/>
<dbReference type="InterPro" id="IPR020845">
    <property type="entry name" value="AMP-binding_CS"/>
</dbReference>
<dbReference type="SUPFAM" id="SSF47336">
    <property type="entry name" value="ACP-like"/>
    <property type="match status" value="2"/>
</dbReference>
<dbReference type="InterPro" id="IPR020802">
    <property type="entry name" value="TesA-like"/>
</dbReference>
<dbReference type="GO" id="GO:0009239">
    <property type="term" value="P:enterobactin biosynthetic process"/>
    <property type="evidence" value="ECO:0007669"/>
    <property type="project" value="TreeGrafter"/>
</dbReference>
<dbReference type="SUPFAM" id="SSF56801">
    <property type="entry name" value="Acetyl-CoA synthetase-like"/>
    <property type="match status" value="2"/>
</dbReference>
<dbReference type="NCBIfam" id="TIGR01733">
    <property type="entry name" value="AA-adenyl-dom"/>
    <property type="match status" value="2"/>
</dbReference>
<dbReference type="Gene3D" id="3.30.559.10">
    <property type="entry name" value="Chloramphenicol acetyltransferase-like domain"/>
    <property type="match status" value="2"/>
</dbReference>
<dbReference type="InterPro" id="IPR036736">
    <property type="entry name" value="ACP-like_sf"/>
</dbReference>
<keyword evidence="2" id="KW-0596">Phosphopantetheine</keyword>
<dbReference type="FunFam" id="2.30.38.10:FF:000001">
    <property type="entry name" value="Non-ribosomal peptide synthetase PvdI"/>
    <property type="match status" value="2"/>
</dbReference>
<dbReference type="Pfam" id="PF00975">
    <property type="entry name" value="Thioesterase"/>
    <property type="match status" value="1"/>
</dbReference>
<dbReference type="FunFam" id="3.40.50.980:FF:000002">
    <property type="entry name" value="Enterobactin synthetase component F"/>
    <property type="match status" value="1"/>
</dbReference>
<dbReference type="InterPro" id="IPR042099">
    <property type="entry name" value="ANL_N_sf"/>
</dbReference>
<dbReference type="PANTHER" id="PTHR45527:SF1">
    <property type="entry name" value="FATTY ACID SYNTHASE"/>
    <property type="match status" value="1"/>
</dbReference>
<feature type="domain" description="Carrier" evidence="4">
    <location>
        <begin position="996"/>
        <end position="1070"/>
    </location>
</feature>
<dbReference type="SMART" id="SM00823">
    <property type="entry name" value="PKS_PP"/>
    <property type="match status" value="2"/>
</dbReference>
<evidence type="ECO:0000313" key="5">
    <source>
        <dbReference type="EMBL" id="TVT81650.1"/>
    </source>
</evidence>
<feature type="domain" description="Carrier" evidence="4">
    <location>
        <begin position="2046"/>
        <end position="2122"/>
    </location>
</feature>
<dbReference type="FunFam" id="3.40.50.12780:FF:000012">
    <property type="entry name" value="Non-ribosomal peptide synthetase"/>
    <property type="match status" value="1"/>
</dbReference>
<dbReference type="Pfam" id="PF00501">
    <property type="entry name" value="AMP-binding"/>
    <property type="match status" value="2"/>
</dbReference>
<dbReference type="NCBIfam" id="NF003417">
    <property type="entry name" value="PRK04813.1"/>
    <property type="match status" value="2"/>
</dbReference>
<dbReference type="InterPro" id="IPR010071">
    <property type="entry name" value="AA_adenyl_dom"/>
</dbReference>
<dbReference type="Proteomes" id="UP000316981">
    <property type="component" value="Unassembled WGS sequence"/>
</dbReference>
<dbReference type="InterPro" id="IPR001031">
    <property type="entry name" value="Thioesterase"/>
</dbReference>
<dbReference type="Gene3D" id="3.40.50.12780">
    <property type="entry name" value="N-terminal domain of ligase-like"/>
    <property type="match status" value="1"/>
</dbReference>
<name>A0A558F7R4_9GAMM</name>
<dbReference type="InterPro" id="IPR009081">
    <property type="entry name" value="PP-bd_ACP"/>
</dbReference>
<dbReference type="GO" id="GO:0047527">
    <property type="term" value="F:2,3-dihydroxybenzoate-serine ligase activity"/>
    <property type="evidence" value="ECO:0007669"/>
    <property type="project" value="TreeGrafter"/>
</dbReference>
<gene>
    <name evidence="5" type="ORF">FPV60_10370</name>
</gene>
<dbReference type="Gene3D" id="2.30.38.10">
    <property type="entry name" value="Luciferase, Domain 3"/>
    <property type="match status" value="1"/>
</dbReference>
<evidence type="ECO:0000313" key="6">
    <source>
        <dbReference type="Proteomes" id="UP000316981"/>
    </source>
</evidence>
<dbReference type="Pfam" id="PF13193">
    <property type="entry name" value="AMP-binding_C"/>
    <property type="match status" value="1"/>
</dbReference>
<reference evidence="5 6" key="1">
    <citation type="submission" date="2019-07" db="EMBL/GenBank/DDBJ databases">
        <title>Draft Genome Sequence of the first blaOXA-58-Harboring Acinetobacter colistiniresistens clinical isolate from Brazil.</title>
        <authorList>
            <person name="Favaro L.S."/>
            <person name="Paula-Petroli S.B."/>
            <person name="Moura C.F."/>
            <person name="Tognim M.C.B."/>
            <person name="Venancio E.J."/>
            <person name="Yamada-Ogatta S.F."/>
            <person name="Carrara-Marroni F.E."/>
        </authorList>
    </citation>
    <scope>NUCLEOTIDE SEQUENCE [LARGE SCALE GENOMIC DNA]</scope>
    <source>
        <strain evidence="5 6">DL</strain>
    </source>
</reference>
<dbReference type="SUPFAM" id="SSF53474">
    <property type="entry name" value="alpha/beta-Hydrolases"/>
    <property type="match status" value="1"/>
</dbReference>
<dbReference type="Gene3D" id="3.40.50.980">
    <property type="match status" value="2"/>
</dbReference>
<dbReference type="GO" id="GO:0009366">
    <property type="term" value="C:enterobactin synthetase complex"/>
    <property type="evidence" value="ECO:0007669"/>
    <property type="project" value="TreeGrafter"/>
</dbReference>
<dbReference type="InterPro" id="IPR000873">
    <property type="entry name" value="AMP-dep_synth/lig_dom"/>
</dbReference>
<dbReference type="GO" id="GO:0031177">
    <property type="term" value="F:phosphopantetheine binding"/>
    <property type="evidence" value="ECO:0007669"/>
    <property type="project" value="InterPro"/>
</dbReference>
<keyword evidence="3" id="KW-0597">Phosphoprotein</keyword>
<dbReference type="InterPro" id="IPR045851">
    <property type="entry name" value="AMP-bd_C_sf"/>
</dbReference>
<dbReference type="PROSITE" id="PS00012">
    <property type="entry name" value="PHOSPHOPANTETHEINE"/>
    <property type="match status" value="1"/>
</dbReference>
<dbReference type="PROSITE" id="PS00455">
    <property type="entry name" value="AMP_BINDING"/>
    <property type="match status" value="2"/>
</dbReference>
<protein>
    <submittedName>
        <fullName evidence="5">Amino acid adenylation domain-containing protein</fullName>
    </submittedName>
</protein>
<organism evidence="5 6">
    <name type="scientific">Acinetobacter colistiniresistens</name>
    <dbReference type="NCBI Taxonomy" id="280145"/>
    <lineage>
        <taxon>Bacteria</taxon>
        <taxon>Pseudomonadati</taxon>
        <taxon>Pseudomonadota</taxon>
        <taxon>Gammaproteobacteria</taxon>
        <taxon>Moraxellales</taxon>
        <taxon>Moraxellaceae</taxon>
        <taxon>Acinetobacter</taxon>
    </lineage>
</organism>
<dbReference type="Pfam" id="PF00550">
    <property type="entry name" value="PP-binding"/>
    <property type="match status" value="2"/>
</dbReference>
<dbReference type="SUPFAM" id="SSF52777">
    <property type="entry name" value="CoA-dependent acyltransferases"/>
    <property type="match status" value="4"/>
</dbReference>
<dbReference type="CDD" id="cd05930">
    <property type="entry name" value="A_NRPS"/>
    <property type="match status" value="1"/>
</dbReference>
<comment type="caution">
    <text evidence="5">The sequence shown here is derived from an EMBL/GenBank/DDBJ whole genome shotgun (WGS) entry which is preliminary data.</text>
</comment>
<dbReference type="RefSeq" id="WP_144583402.1">
    <property type="nucleotide sequence ID" value="NZ_VMTP01000057.1"/>
</dbReference>
<dbReference type="EMBL" id="VMTP01000057">
    <property type="protein sequence ID" value="TVT81650.1"/>
    <property type="molecule type" value="Genomic_DNA"/>
</dbReference>
<dbReference type="Pfam" id="PF00668">
    <property type="entry name" value="Condensation"/>
    <property type="match status" value="2"/>
</dbReference>
<dbReference type="InterPro" id="IPR020806">
    <property type="entry name" value="PKS_PP-bd"/>
</dbReference>
<accession>A0A558F7R4</accession>
<dbReference type="PROSITE" id="PS50075">
    <property type="entry name" value="CARRIER"/>
    <property type="match status" value="2"/>
</dbReference>
<dbReference type="InterPro" id="IPR001242">
    <property type="entry name" value="Condensation_dom"/>
</dbReference>
<dbReference type="InterPro" id="IPR006162">
    <property type="entry name" value="Ppantetheine_attach_site"/>
</dbReference>
<dbReference type="GO" id="GO:0043041">
    <property type="term" value="P:amino acid activation for nonribosomal peptide biosynthetic process"/>
    <property type="evidence" value="ECO:0007669"/>
    <property type="project" value="TreeGrafter"/>
</dbReference>
<dbReference type="Gene3D" id="3.30.300.30">
    <property type="match status" value="2"/>
</dbReference>
<dbReference type="GO" id="GO:0005829">
    <property type="term" value="C:cytosol"/>
    <property type="evidence" value="ECO:0007669"/>
    <property type="project" value="TreeGrafter"/>
</dbReference>
<dbReference type="Gene3D" id="3.30.559.30">
    <property type="entry name" value="Nonribosomal peptide synthetase, condensation domain"/>
    <property type="match status" value="2"/>
</dbReference>
<evidence type="ECO:0000256" key="1">
    <source>
        <dbReference type="ARBA" id="ARBA00001957"/>
    </source>
</evidence>
<dbReference type="FunFam" id="3.30.300.30:FF:000010">
    <property type="entry name" value="Enterobactin synthetase component F"/>
    <property type="match status" value="1"/>
</dbReference>
<comment type="cofactor">
    <cofactor evidence="1">
        <name>pantetheine 4'-phosphate</name>
        <dbReference type="ChEBI" id="CHEBI:47942"/>
    </cofactor>
</comment>